<dbReference type="EMBL" id="RWGY01000029">
    <property type="protein sequence ID" value="TVU20361.1"/>
    <property type="molecule type" value="Genomic_DNA"/>
</dbReference>
<keyword evidence="3" id="KW-1185">Reference proteome</keyword>
<dbReference type="Pfam" id="PF07797">
    <property type="entry name" value="DUF1639"/>
    <property type="match status" value="1"/>
</dbReference>
<feature type="region of interest" description="Disordered" evidence="1">
    <location>
        <begin position="135"/>
        <end position="216"/>
    </location>
</feature>
<feature type="region of interest" description="Disordered" evidence="1">
    <location>
        <begin position="1"/>
        <end position="47"/>
    </location>
</feature>
<gene>
    <name evidence="2" type="ORF">EJB05_36568</name>
</gene>
<feature type="compositionally biased region" description="Pro residues" evidence="1">
    <location>
        <begin position="103"/>
        <end position="113"/>
    </location>
</feature>
<comment type="caution">
    <text evidence="2">The sequence shown here is derived from an EMBL/GenBank/DDBJ whole genome shotgun (WGS) entry which is preliminary data.</text>
</comment>
<evidence type="ECO:0000313" key="3">
    <source>
        <dbReference type="Proteomes" id="UP000324897"/>
    </source>
</evidence>
<feature type="non-terminal residue" evidence="2">
    <location>
        <position position="1"/>
    </location>
</feature>
<dbReference type="Proteomes" id="UP000324897">
    <property type="component" value="Chromosome 7"/>
</dbReference>
<evidence type="ECO:0000313" key="2">
    <source>
        <dbReference type="EMBL" id="TVU20361.1"/>
    </source>
</evidence>
<sequence length="282" mass="30546">PKSRGWSTRKPPPPRHRRTIASIHRSQNNHASRAAREENKAPPPSSPSRLCLLFENLTRTLAFAHPLPVPSLLFARTRLPLSLMVLMAADDSDHHRPAAKPAPASPSPSPAPPSRTRLHGFTFPTLSWGTHRLLRCSKDGGASGTASASPPPHPQTPSPHKTQGGGAGGASQPPQRPWNLRARRSATVAPTAARSEQGTGKAAAWQAPQPLASPLAAEPKKRGFSVALTKEEIAEDFLAIRGARPPRRPKKRPRVVQRQLDMLYPGLSLADVTLDSYKIEER</sequence>
<organism evidence="2 3">
    <name type="scientific">Eragrostis curvula</name>
    <name type="common">weeping love grass</name>
    <dbReference type="NCBI Taxonomy" id="38414"/>
    <lineage>
        <taxon>Eukaryota</taxon>
        <taxon>Viridiplantae</taxon>
        <taxon>Streptophyta</taxon>
        <taxon>Embryophyta</taxon>
        <taxon>Tracheophyta</taxon>
        <taxon>Spermatophyta</taxon>
        <taxon>Magnoliopsida</taxon>
        <taxon>Liliopsida</taxon>
        <taxon>Poales</taxon>
        <taxon>Poaceae</taxon>
        <taxon>PACMAD clade</taxon>
        <taxon>Chloridoideae</taxon>
        <taxon>Eragrostideae</taxon>
        <taxon>Eragrostidinae</taxon>
        <taxon>Eragrostis</taxon>
    </lineage>
</organism>
<accession>A0A5J9UAY9</accession>
<protein>
    <recommendedName>
        <fullName evidence="4">DUF1639 domain-containing protein</fullName>
    </recommendedName>
</protein>
<dbReference type="PANTHER" id="PTHR33130">
    <property type="entry name" value="PUTATIVE (DUF1639)-RELATED"/>
    <property type="match status" value="1"/>
</dbReference>
<dbReference type="PANTHER" id="PTHR33130:SF43">
    <property type="entry name" value="OS01G0688600 PROTEIN"/>
    <property type="match status" value="1"/>
</dbReference>
<name>A0A5J9UAY9_9POAL</name>
<proteinExistence type="predicted"/>
<dbReference type="Gramene" id="TVU20361">
    <property type="protein sequence ID" value="TVU20361"/>
    <property type="gene ID" value="EJB05_36568"/>
</dbReference>
<evidence type="ECO:0000256" key="1">
    <source>
        <dbReference type="SAM" id="MobiDB-lite"/>
    </source>
</evidence>
<reference evidence="2 3" key="1">
    <citation type="journal article" date="2019" name="Sci. Rep.">
        <title>A high-quality genome of Eragrostis curvula grass provides insights into Poaceae evolution and supports new strategies to enhance forage quality.</title>
        <authorList>
            <person name="Carballo J."/>
            <person name="Santos B.A.C.M."/>
            <person name="Zappacosta D."/>
            <person name="Garbus I."/>
            <person name="Selva J.P."/>
            <person name="Gallo C.A."/>
            <person name="Diaz A."/>
            <person name="Albertini E."/>
            <person name="Caccamo M."/>
            <person name="Echenique V."/>
        </authorList>
    </citation>
    <scope>NUCLEOTIDE SEQUENCE [LARGE SCALE GENOMIC DNA]</scope>
    <source>
        <strain evidence="3">cv. Victoria</strain>
        <tissue evidence="2">Leaf</tissue>
    </source>
</reference>
<feature type="region of interest" description="Disordered" evidence="1">
    <location>
        <begin position="93"/>
        <end position="121"/>
    </location>
</feature>
<feature type="compositionally biased region" description="Low complexity" evidence="1">
    <location>
        <begin position="202"/>
        <end position="216"/>
    </location>
</feature>
<dbReference type="AlphaFoldDB" id="A0A5J9UAY9"/>
<dbReference type="OrthoDB" id="769821at2759"/>
<dbReference type="InterPro" id="IPR012438">
    <property type="entry name" value="DUF1639"/>
</dbReference>
<evidence type="ECO:0008006" key="4">
    <source>
        <dbReference type="Google" id="ProtNLM"/>
    </source>
</evidence>